<dbReference type="EMBL" id="JAIWYP010000006">
    <property type="protein sequence ID" value="KAH3805231.1"/>
    <property type="molecule type" value="Genomic_DNA"/>
</dbReference>
<dbReference type="Proteomes" id="UP000828390">
    <property type="component" value="Unassembled WGS sequence"/>
</dbReference>
<reference evidence="1" key="1">
    <citation type="journal article" date="2019" name="bioRxiv">
        <title>The Genome of the Zebra Mussel, Dreissena polymorpha: A Resource for Invasive Species Research.</title>
        <authorList>
            <person name="McCartney M.A."/>
            <person name="Auch B."/>
            <person name="Kono T."/>
            <person name="Mallez S."/>
            <person name="Zhang Y."/>
            <person name="Obille A."/>
            <person name="Becker A."/>
            <person name="Abrahante J.E."/>
            <person name="Garbe J."/>
            <person name="Badalamenti J.P."/>
            <person name="Herman A."/>
            <person name="Mangelson H."/>
            <person name="Liachko I."/>
            <person name="Sullivan S."/>
            <person name="Sone E.D."/>
            <person name="Koren S."/>
            <person name="Silverstein K.A.T."/>
            <person name="Beckman K.B."/>
            <person name="Gohl D.M."/>
        </authorList>
    </citation>
    <scope>NUCLEOTIDE SEQUENCE</scope>
    <source>
        <strain evidence="1">Duluth1</strain>
        <tissue evidence="1">Whole animal</tissue>
    </source>
</reference>
<evidence type="ECO:0000313" key="1">
    <source>
        <dbReference type="EMBL" id="KAH3805231.1"/>
    </source>
</evidence>
<proteinExistence type="predicted"/>
<keyword evidence="2" id="KW-1185">Reference proteome</keyword>
<comment type="caution">
    <text evidence="1">The sequence shown here is derived from an EMBL/GenBank/DDBJ whole genome shotgun (WGS) entry which is preliminary data.</text>
</comment>
<sequence>MKRGRPRNTWRHGLDADAKKMGQTWEQLERLAQTTGGSWLAAYVPDGTKGKDEMR</sequence>
<accession>A0A9D4FVQ5</accession>
<organism evidence="1 2">
    <name type="scientific">Dreissena polymorpha</name>
    <name type="common">Zebra mussel</name>
    <name type="synonym">Mytilus polymorpha</name>
    <dbReference type="NCBI Taxonomy" id="45954"/>
    <lineage>
        <taxon>Eukaryota</taxon>
        <taxon>Metazoa</taxon>
        <taxon>Spiralia</taxon>
        <taxon>Lophotrochozoa</taxon>
        <taxon>Mollusca</taxon>
        <taxon>Bivalvia</taxon>
        <taxon>Autobranchia</taxon>
        <taxon>Heteroconchia</taxon>
        <taxon>Euheterodonta</taxon>
        <taxon>Imparidentia</taxon>
        <taxon>Neoheterodontei</taxon>
        <taxon>Myida</taxon>
        <taxon>Dreissenoidea</taxon>
        <taxon>Dreissenidae</taxon>
        <taxon>Dreissena</taxon>
    </lineage>
</organism>
<gene>
    <name evidence="1" type="ORF">DPMN_133528</name>
</gene>
<name>A0A9D4FVQ5_DREPO</name>
<dbReference type="AlphaFoldDB" id="A0A9D4FVQ5"/>
<reference evidence="1" key="2">
    <citation type="submission" date="2020-11" db="EMBL/GenBank/DDBJ databases">
        <authorList>
            <person name="McCartney M.A."/>
            <person name="Auch B."/>
            <person name="Kono T."/>
            <person name="Mallez S."/>
            <person name="Becker A."/>
            <person name="Gohl D.M."/>
            <person name="Silverstein K.A.T."/>
            <person name="Koren S."/>
            <person name="Bechman K.B."/>
            <person name="Herman A."/>
            <person name="Abrahante J.E."/>
            <person name="Garbe J."/>
        </authorList>
    </citation>
    <scope>NUCLEOTIDE SEQUENCE</scope>
    <source>
        <strain evidence="1">Duluth1</strain>
        <tissue evidence="1">Whole animal</tissue>
    </source>
</reference>
<evidence type="ECO:0000313" key="2">
    <source>
        <dbReference type="Proteomes" id="UP000828390"/>
    </source>
</evidence>
<protein>
    <submittedName>
        <fullName evidence="1">Uncharacterized protein</fullName>
    </submittedName>
</protein>